<evidence type="ECO:0000313" key="5">
    <source>
        <dbReference type="Proteomes" id="UP000070412"/>
    </source>
</evidence>
<dbReference type="SUPFAM" id="SSF56112">
    <property type="entry name" value="Protein kinase-like (PK-like)"/>
    <property type="match status" value="1"/>
</dbReference>
<dbReference type="Gene3D" id="3.30.200.20">
    <property type="entry name" value="Phosphorylase Kinase, domain 1"/>
    <property type="match status" value="1"/>
</dbReference>
<dbReference type="Pfam" id="PF12330">
    <property type="entry name" value="Haspin_kinase"/>
    <property type="match status" value="1"/>
</dbReference>
<protein>
    <submittedName>
        <fullName evidence="2">Putative serine/threonine-protein kinase haspin -like protein</fullName>
    </submittedName>
</protein>
<dbReference type="Proteomes" id="UP000616769">
    <property type="component" value="Unassembled WGS sequence"/>
</dbReference>
<reference evidence="5" key="2">
    <citation type="journal article" date="2020" name="PLoS Negl. Trop. Dis.">
        <title>High-quality nuclear genome for Sarcoptes scabiei-A critical resource for a neglected parasite.</title>
        <authorList>
            <person name="Korhonen P.K."/>
            <person name="Gasser R.B."/>
            <person name="Ma G."/>
            <person name="Wang T."/>
            <person name="Stroehlein A.J."/>
            <person name="Young N.D."/>
            <person name="Ang C.S."/>
            <person name="Fernando D.D."/>
            <person name="Lu H.C."/>
            <person name="Taylor S."/>
            <person name="Reynolds S.L."/>
            <person name="Mofiz E."/>
            <person name="Najaraj S.H."/>
            <person name="Gowda H."/>
            <person name="Madugundu A."/>
            <person name="Renuse S."/>
            <person name="Holt D."/>
            <person name="Pandey A."/>
            <person name="Papenfuss A.T."/>
            <person name="Fischer K."/>
        </authorList>
    </citation>
    <scope>NUCLEOTIDE SEQUENCE [LARGE SCALE GENOMIC DNA]</scope>
</reference>
<sequence>MINGGKRKFFLHSLTSKQSIENDGGGGVTDNDDYWFRVLNLCNQNNPSHFGIEFPSRLFYDFKYLDSGTYSHVIKANGLEYNRTPIVFKIIKVVQKNTLNHFLSFSFNGFELYSDVFQEIVISKALSALHNITCDPHGYEYQTHCFPKIFATKIVHGSIPNYFIIRKYDETNPKAKPVERFEDLRGVPREHLVILMKFCGDSLWQLIKHRHRISPKGVIIGITPEQALSVCYQVTIALAVAESIYQFEHRDLHICNILVKRTKKKVITFVLRSIPYKVKSFGVKACIIDATFSRVCLGPDDQTIFYTDLSNRLKGTASNPNPIDGQELAYQQMYNKVIDKWKDWFPETNIYWCKYFYNEVLCSDSFAMDCSDSVKRDLKNLIATIDNYRTLVEFVQNLFYSNSSSKSSTAVT</sequence>
<dbReference type="EMBL" id="WVUK01000054">
    <property type="protein sequence ID" value="KAF7493853.1"/>
    <property type="molecule type" value="Genomic_DNA"/>
</dbReference>
<organism evidence="3 6">
    <name type="scientific">Sarcoptes scabiei</name>
    <name type="common">Itch mite</name>
    <name type="synonym">Acarus scabiei</name>
    <dbReference type="NCBI Taxonomy" id="52283"/>
    <lineage>
        <taxon>Eukaryota</taxon>
        <taxon>Metazoa</taxon>
        <taxon>Ecdysozoa</taxon>
        <taxon>Arthropoda</taxon>
        <taxon>Chelicerata</taxon>
        <taxon>Arachnida</taxon>
        <taxon>Acari</taxon>
        <taxon>Acariformes</taxon>
        <taxon>Sarcoptiformes</taxon>
        <taxon>Astigmata</taxon>
        <taxon>Psoroptidia</taxon>
        <taxon>Sarcoptoidea</taxon>
        <taxon>Sarcoptidae</taxon>
        <taxon>Sarcoptinae</taxon>
        <taxon>Sarcoptes</taxon>
    </lineage>
</organism>
<dbReference type="InterPro" id="IPR011009">
    <property type="entry name" value="Kinase-like_dom_sf"/>
</dbReference>
<dbReference type="EnsemblMetazoa" id="SSS_2141s_mrna">
    <property type="protein sequence ID" value="KAF7493853.1"/>
    <property type="gene ID" value="SSS_2141"/>
</dbReference>
<reference evidence="3 6" key="1">
    <citation type="journal article" date="2015" name="Parasit. Vectors">
        <title>Draft genome of the scabies mite.</title>
        <authorList>
            <person name="Rider S.D.Jr."/>
            <person name="Morgan M.S."/>
            <person name="Arlian L.G."/>
        </authorList>
    </citation>
    <scope>NUCLEOTIDE SEQUENCE [LARGE SCALE GENOMIC DNA]</scope>
    <source>
        <strain evidence="3">Arlian Lab</strain>
    </source>
</reference>
<dbReference type="Gene3D" id="1.10.510.10">
    <property type="entry name" value="Transferase(Phosphotransferase) domain 1"/>
    <property type="match status" value="1"/>
</dbReference>
<dbReference type="GO" id="GO:0005524">
    <property type="term" value="F:ATP binding"/>
    <property type="evidence" value="ECO:0007669"/>
    <property type="project" value="InterPro"/>
</dbReference>
<dbReference type="VEuPathDB" id="VectorBase:SSCA006794"/>
<gene>
    <name evidence="3" type="ORF">QR98_0029270</name>
    <name evidence="2" type="ORF">SSS_2141</name>
</gene>
<feature type="domain" description="Protein kinase" evidence="1">
    <location>
        <begin position="59"/>
        <end position="412"/>
    </location>
</feature>
<dbReference type="Proteomes" id="UP000070412">
    <property type="component" value="Unassembled WGS sequence"/>
</dbReference>
<evidence type="ECO:0000259" key="1">
    <source>
        <dbReference type="PROSITE" id="PS50011"/>
    </source>
</evidence>
<reference evidence="2" key="3">
    <citation type="submission" date="2020-01" db="EMBL/GenBank/DDBJ databases">
        <authorList>
            <person name="Korhonen P.K.K."/>
            <person name="Guangxu M.G."/>
            <person name="Wang T.W."/>
            <person name="Stroehlein A.J.S."/>
            <person name="Young N.D."/>
            <person name="Ang C.-S.A."/>
            <person name="Fernando D.W.F."/>
            <person name="Lu H.L."/>
            <person name="Taylor S.T."/>
            <person name="Ehtesham M.E.M."/>
            <person name="Najaraj S.H.N."/>
            <person name="Harsha G.H.G."/>
            <person name="Madugundu A.M."/>
            <person name="Renuse S.R."/>
            <person name="Holt D.H."/>
            <person name="Pandey A.P."/>
            <person name="Papenfuss A.P."/>
            <person name="Gasser R.B.G."/>
            <person name="Fischer K.F."/>
        </authorList>
    </citation>
    <scope>NUCLEOTIDE SEQUENCE</scope>
    <source>
        <strain evidence="2">SSS_KF_BRIS2020</strain>
    </source>
</reference>
<keyword evidence="2" id="KW-0808">Transferase</keyword>
<evidence type="ECO:0000313" key="6">
    <source>
        <dbReference type="Proteomes" id="UP000616769"/>
    </source>
</evidence>
<dbReference type="EMBL" id="JXLN01008943">
    <property type="protein sequence ID" value="KPM04479.1"/>
    <property type="molecule type" value="Genomic_DNA"/>
</dbReference>
<reference evidence="4" key="4">
    <citation type="submission" date="2022-06" db="UniProtKB">
        <authorList>
            <consortium name="EnsemblMetazoa"/>
        </authorList>
    </citation>
    <scope>IDENTIFICATION</scope>
</reference>
<dbReference type="PANTHER" id="PTHR24419">
    <property type="entry name" value="INTERLEUKIN-1 RECEPTOR-ASSOCIATED KINASE"/>
    <property type="match status" value="1"/>
</dbReference>
<evidence type="ECO:0000313" key="2">
    <source>
        <dbReference type="EMBL" id="KAF7493853.1"/>
    </source>
</evidence>
<dbReference type="GO" id="GO:0005737">
    <property type="term" value="C:cytoplasm"/>
    <property type="evidence" value="ECO:0007669"/>
    <property type="project" value="TreeGrafter"/>
</dbReference>
<name>A0A132A101_SARSC</name>
<accession>A0A132A101</accession>
<dbReference type="GO" id="GO:0005634">
    <property type="term" value="C:nucleus"/>
    <property type="evidence" value="ECO:0007669"/>
    <property type="project" value="TreeGrafter"/>
</dbReference>
<evidence type="ECO:0000313" key="3">
    <source>
        <dbReference type="EMBL" id="KPM04479.1"/>
    </source>
</evidence>
<dbReference type="PANTHER" id="PTHR24419:SF18">
    <property type="entry name" value="SERINE_THREONINE-PROTEIN KINASE HASPIN"/>
    <property type="match status" value="1"/>
</dbReference>
<dbReference type="PROSITE" id="PS50011">
    <property type="entry name" value="PROTEIN_KINASE_DOM"/>
    <property type="match status" value="1"/>
</dbReference>
<dbReference type="AlphaFoldDB" id="A0A132A101"/>
<dbReference type="OrthoDB" id="6421756at2759"/>
<keyword evidence="5" id="KW-1185">Reference proteome</keyword>
<dbReference type="GO" id="GO:0072354">
    <property type="term" value="F:histone H3T3 kinase activity"/>
    <property type="evidence" value="ECO:0007669"/>
    <property type="project" value="TreeGrafter"/>
</dbReference>
<evidence type="ECO:0000313" key="4">
    <source>
        <dbReference type="EnsemblMetazoa" id="KAF7493853.1"/>
    </source>
</evidence>
<proteinExistence type="predicted"/>
<dbReference type="InterPro" id="IPR000719">
    <property type="entry name" value="Prot_kinase_dom"/>
</dbReference>
<dbReference type="GO" id="GO:0000278">
    <property type="term" value="P:mitotic cell cycle"/>
    <property type="evidence" value="ECO:0007669"/>
    <property type="project" value="TreeGrafter"/>
</dbReference>
<keyword evidence="2" id="KW-0418">Kinase</keyword>
<dbReference type="GO" id="GO:0035556">
    <property type="term" value="P:intracellular signal transduction"/>
    <property type="evidence" value="ECO:0007669"/>
    <property type="project" value="TreeGrafter"/>
</dbReference>